<accession>A0A437NT46</accession>
<dbReference type="EMBL" id="SACP01000046">
    <property type="protein sequence ID" value="RVU13203.1"/>
    <property type="molecule type" value="Genomic_DNA"/>
</dbReference>
<dbReference type="Proteomes" id="UP000286997">
    <property type="component" value="Unassembled WGS sequence"/>
</dbReference>
<feature type="region of interest" description="Disordered" evidence="1">
    <location>
        <begin position="321"/>
        <end position="345"/>
    </location>
</feature>
<evidence type="ECO:0000313" key="3">
    <source>
        <dbReference type="Proteomes" id="UP000286997"/>
    </source>
</evidence>
<keyword evidence="3" id="KW-1185">Reference proteome</keyword>
<protein>
    <submittedName>
        <fullName evidence="2">Late control D family protein</fullName>
    </submittedName>
</protein>
<feature type="region of interest" description="Disordered" evidence="1">
    <location>
        <begin position="232"/>
        <end position="279"/>
    </location>
</feature>
<evidence type="ECO:0000313" key="2">
    <source>
        <dbReference type="EMBL" id="RVU13203.1"/>
    </source>
</evidence>
<comment type="caution">
    <text evidence="2">The sequence shown here is derived from an EMBL/GenBank/DDBJ whole genome shotgun (WGS) entry which is preliminary data.</text>
</comment>
<name>A0A437NT46_9HYPH</name>
<dbReference type="SUPFAM" id="SSF69279">
    <property type="entry name" value="Phage tail proteins"/>
    <property type="match status" value="1"/>
</dbReference>
<gene>
    <name evidence="2" type="ORF">EOE48_26910</name>
</gene>
<dbReference type="AlphaFoldDB" id="A0A437NT46"/>
<dbReference type="OrthoDB" id="7833734at2"/>
<sequence>MLSVPWAVTIGGRPMTDRMNPYVESIEVTDKPGETGDTATLVFDDTDGQVMLPPKGAPITIMLGGATKFEGVTDAPESSGSRGGGMQLTVHCTSHDKRSKVKERRSLHKDDATLEEFLKAAAKEAGIDSVKVDKALGSIKRPYWSSEGRSFQQLGQELADEFGATFKIRGKTAVLAARGGGATPGGASLPSVRAVRGDNLISWRLSPSESRPRFAKARVRYYDRKAAKWKQEDVEVGASPGASSGAAGVIDLPPAPRADKDQAKSAARGRKTASEREGGSGEVTLVFAVEACAEGTCVVEGVRAGIDGSYRIESVVHRVSRGPSTTTLQLKQPQGEAGTDGRKAG</sequence>
<evidence type="ECO:0000256" key="1">
    <source>
        <dbReference type="SAM" id="MobiDB-lite"/>
    </source>
</evidence>
<proteinExistence type="predicted"/>
<feature type="compositionally biased region" description="Polar residues" evidence="1">
    <location>
        <begin position="322"/>
        <end position="332"/>
    </location>
</feature>
<reference evidence="2 3" key="1">
    <citation type="submission" date="2019-01" db="EMBL/GenBank/DDBJ databases">
        <authorList>
            <person name="Chen W.-M."/>
        </authorList>
    </citation>
    <scope>NUCLEOTIDE SEQUENCE [LARGE SCALE GENOMIC DNA]</scope>
    <source>
        <strain evidence="2 3">TER-1</strain>
    </source>
</reference>
<organism evidence="2 3">
    <name type="scientific">Methylobacterium oryzihabitans</name>
    <dbReference type="NCBI Taxonomy" id="2499852"/>
    <lineage>
        <taxon>Bacteria</taxon>
        <taxon>Pseudomonadati</taxon>
        <taxon>Pseudomonadota</taxon>
        <taxon>Alphaproteobacteria</taxon>
        <taxon>Hyphomicrobiales</taxon>
        <taxon>Methylobacteriaceae</taxon>
        <taxon>Methylobacterium</taxon>
    </lineage>
</organism>
<dbReference type="RefSeq" id="WP_127733961.1">
    <property type="nucleotide sequence ID" value="NZ_SACP01000046.1"/>
</dbReference>
<feature type="compositionally biased region" description="Low complexity" evidence="1">
    <location>
        <begin position="237"/>
        <end position="248"/>
    </location>
</feature>